<feature type="coiled-coil region" evidence="1">
    <location>
        <begin position="114"/>
        <end position="144"/>
    </location>
</feature>
<feature type="coiled-coil region" evidence="1">
    <location>
        <begin position="173"/>
        <end position="235"/>
    </location>
</feature>
<organism evidence="2">
    <name type="scientific">Oikopleura dioica</name>
    <name type="common">Tunicate</name>
    <dbReference type="NCBI Taxonomy" id="34765"/>
    <lineage>
        <taxon>Eukaryota</taxon>
        <taxon>Metazoa</taxon>
        <taxon>Chordata</taxon>
        <taxon>Tunicata</taxon>
        <taxon>Appendicularia</taxon>
        <taxon>Copelata</taxon>
        <taxon>Oikopleuridae</taxon>
        <taxon>Oikopleura</taxon>
    </lineage>
</organism>
<dbReference type="AlphaFoldDB" id="E4XQ28"/>
<dbReference type="InParanoid" id="E4XQ28"/>
<protein>
    <submittedName>
        <fullName evidence="2">Uncharacterized protein</fullName>
    </submittedName>
</protein>
<keyword evidence="1" id="KW-0175">Coiled coil</keyword>
<gene>
    <name evidence="2" type="ORF">GSOID_T00017320001</name>
</gene>
<dbReference type="EMBL" id="FN653099">
    <property type="protein sequence ID" value="CBY11914.1"/>
    <property type="molecule type" value="Genomic_DNA"/>
</dbReference>
<dbReference type="OrthoDB" id="10362466at2759"/>
<reference evidence="2" key="1">
    <citation type="journal article" date="2010" name="Science">
        <title>Plasticity of animal genome architecture unmasked by rapid evolution of a pelagic tunicate.</title>
        <authorList>
            <person name="Denoeud F."/>
            <person name="Henriet S."/>
            <person name="Mungpakdee S."/>
            <person name="Aury J.M."/>
            <person name="Da Silva C."/>
            <person name="Brinkmann H."/>
            <person name="Mikhaleva J."/>
            <person name="Olsen L.C."/>
            <person name="Jubin C."/>
            <person name="Canestro C."/>
            <person name="Bouquet J.M."/>
            <person name="Danks G."/>
            <person name="Poulain J."/>
            <person name="Campsteijn C."/>
            <person name="Adamski M."/>
            <person name="Cross I."/>
            <person name="Yadetie F."/>
            <person name="Muffato M."/>
            <person name="Louis A."/>
            <person name="Butcher S."/>
            <person name="Tsagkogeorga G."/>
            <person name="Konrad A."/>
            <person name="Singh S."/>
            <person name="Jensen M.F."/>
            <person name="Cong E.H."/>
            <person name="Eikeseth-Otteraa H."/>
            <person name="Noel B."/>
            <person name="Anthouard V."/>
            <person name="Porcel B.M."/>
            <person name="Kachouri-Lafond R."/>
            <person name="Nishino A."/>
            <person name="Ugolini M."/>
            <person name="Chourrout P."/>
            <person name="Nishida H."/>
            <person name="Aasland R."/>
            <person name="Huzurbazar S."/>
            <person name="Westhof E."/>
            <person name="Delsuc F."/>
            <person name="Lehrach H."/>
            <person name="Reinhardt R."/>
            <person name="Weissenbach J."/>
            <person name="Roy S.W."/>
            <person name="Artiguenave F."/>
            <person name="Postlethwait J.H."/>
            <person name="Manak J.R."/>
            <person name="Thompson E.M."/>
            <person name="Jaillon O."/>
            <person name="Du Pasquier L."/>
            <person name="Boudinot P."/>
            <person name="Liberles D.A."/>
            <person name="Volff J.N."/>
            <person name="Philippe H."/>
            <person name="Lenhard B."/>
            <person name="Roest Crollius H."/>
            <person name="Wincker P."/>
            <person name="Chourrout D."/>
        </authorList>
    </citation>
    <scope>NUCLEOTIDE SEQUENCE [LARGE SCALE GENOMIC DNA]</scope>
</reference>
<evidence type="ECO:0000313" key="2">
    <source>
        <dbReference type="EMBL" id="CBY11914.1"/>
    </source>
</evidence>
<accession>E4XQ28</accession>
<evidence type="ECO:0000313" key="3">
    <source>
        <dbReference type="Proteomes" id="UP000001307"/>
    </source>
</evidence>
<keyword evidence="3" id="KW-1185">Reference proteome</keyword>
<name>E4XQ28_OIKDI</name>
<sequence>MSQSSVNSSEKLSTEVIHSNLRYELSSTSISSDLHGYPQPLQQSSSLSIHSRLENIDNEITLIARKVKTTTSGKLKGMKKQFEARQSVLKTEIDCTKAVAKENENKATHLDTELRRFTTEGSELQRKIDEYKSQNDEAMRLEQEIIMQGKANDQIISEMTDIKQDILNLSRIVREKAQELNESNNLRESMLDENAVLKQERFEIDLHLKSRERNLLEATREIAELERLLQTSNSSITRSLSTLSTEL</sequence>
<dbReference type="Proteomes" id="UP000001307">
    <property type="component" value="Unassembled WGS sequence"/>
</dbReference>
<evidence type="ECO:0000256" key="1">
    <source>
        <dbReference type="SAM" id="Coils"/>
    </source>
</evidence>
<proteinExistence type="predicted"/>